<feature type="compositionally biased region" description="Basic residues" evidence="1">
    <location>
        <begin position="89"/>
        <end position="98"/>
    </location>
</feature>
<keyword evidence="3" id="KW-1185">Reference proteome</keyword>
<dbReference type="AlphaFoldDB" id="A0AAV8UCH8"/>
<dbReference type="EMBL" id="JAIWQS010000008">
    <property type="protein sequence ID" value="KAJ8900195.1"/>
    <property type="molecule type" value="Genomic_DNA"/>
</dbReference>
<dbReference type="Proteomes" id="UP001159364">
    <property type="component" value="Linkage Group LG08"/>
</dbReference>
<evidence type="ECO:0000256" key="1">
    <source>
        <dbReference type="SAM" id="MobiDB-lite"/>
    </source>
</evidence>
<feature type="compositionally biased region" description="Basic residues" evidence="1">
    <location>
        <begin position="23"/>
        <end position="43"/>
    </location>
</feature>
<comment type="caution">
    <text evidence="2">The sequence shown here is derived from an EMBL/GenBank/DDBJ whole genome shotgun (WGS) entry which is preliminary data.</text>
</comment>
<reference evidence="2 3" key="1">
    <citation type="submission" date="2021-09" db="EMBL/GenBank/DDBJ databases">
        <title>Genomic insights and catalytic innovation underlie evolution of tropane alkaloids biosynthesis.</title>
        <authorList>
            <person name="Wang Y.-J."/>
            <person name="Tian T."/>
            <person name="Huang J.-P."/>
            <person name="Huang S.-X."/>
        </authorList>
    </citation>
    <scope>NUCLEOTIDE SEQUENCE [LARGE SCALE GENOMIC DNA]</scope>
    <source>
        <strain evidence="2">KIB-2018</strain>
        <tissue evidence="2">Leaf</tissue>
    </source>
</reference>
<evidence type="ECO:0000313" key="2">
    <source>
        <dbReference type="EMBL" id="KAJ8900195.1"/>
    </source>
</evidence>
<protein>
    <submittedName>
        <fullName evidence="2">Uncharacterized protein</fullName>
    </submittedName>
</protein>
<organism evidence="2 3">
    <name type="scientific">Erythroxylum novogranatense</name>
    <dbReference type="NCBI Taxonomy" id="1862640"/>
    <lineage>
        <taxon>Eukaryota</taxon>
        <taxon>Viridiplantae</taxon>
        <taxon>Streptophyta</taxon>
        <taxon>Embryophyta</taxon>
        <taxon>Tracheophyta</taxon>
        <taxon>Spermatophyta</taxon>
        <taxon>Magnoliopsida</taxon>
        <taxon>eudicotyledons</taxon>
        <taxon>Gunneridae</taxon>
        <taxon>Pentapetalae</taxon>
        <taxon>rosids</taxon>
        <taxon>fabids</taxon>
        <taxon>Malpighiales</taxon>
        <taxon>Erythroxylaceae</taxon>
        <taxon>Erythroxylum</taxon>
    </lineage>
</organism>
<proteinExistence type="predicted"/>
<gene>
    <name evidence="2" type="ORF">K2173_024835</name>
</gene>
<feature type="compositionally biased region" description="Basic residues" evidence="1">
    <location>
        <begin position="107"/>
        <end position="118"/>
    </location>
</feature>
<accession>A0AAV8UCH8</accession>
<feature type="region of interest" description="Disordered" evidence="1">
    <location>
        <begin position="1"/>
        <end position="133"/>
    </location>
</feature>
<feature type="compositionally biased region" description="Basic and acidic residues" evidence="1">
    <location>
        <begin position="44"/>
        <end position="65"/>
    </location>
</feature>
<evidence type="ECO:0000313" key="3">
    <source>
        <dbReference type="Proteomes" id="UP001159364"/>
    </source>
</evidence>
<name>A0AAV8UCH8_9ROSI</name>
<feature type="compositionally biased region" description="Basic and acidic residues" evidence="1">
    <location>
        <begin position="119"/>
        <end position="129"/>
    </location>
</feature>
<sequence length="168" mass="18651">MATGGNRVTPGATARRCQTRGGRLGHRSVRSPRRGGGTRRLLRHRGDINHQRTREGRRQGRENGRRRSRVTHRVGARLRGKPERAKKDQKGRRLKRGRARNENQGGHKGKRQKGGKGRVKVERSLKREGAQLNAIMDGKKYPARLTLGSMGLARSNQPTNAGVGHGLA</sequence>
<feature type="compositionally biased region" description="Basic residues" evidence="1">
    <location>
        <begin position="66"/>
        <end position="79"/>
    </location>
</feature>